<dbReference type="RefSeq" id="WP_010274297.1">
    <property type="nucleotide sequence ID" value="NZ_AENJ01000454.1"/>
</dbReference>
<accession>A0A8I0CLP1</accession>
<feature type="region of interest" description="Disordered" evidence="1">
    <location>
        <begin position="113"/>
        <end position="160"/>
    </location>
</feature>
<evidence type="ECO:0000313" key="3">
    <source>
        <dbReference type="EMBL" id="MBB3114839.1"/>
    </source>
</evidence>
<dbReference type="Pfam" id="PF26572">
    <property type="entry name" value="DUF8185"/>
    <property type="match status" value="1"/>
</dbReference>
<organism evidence="3 4">
    <name type="scientific">Corynebacterium bovis DSM 20582 = CIP 54.80</name>
    <dbReference type="NCBI Taxonomy" id="927655"/>
    <lineage>
        <taxon>Bacteria</taxon>
        <taxon>Bacillati</taxon>
        <taxon>Actinomycetota</taxon>
        <taxon>Actinomycetes</taxon>
        <taxon>Mycobacteriales</taxon>
        <taxon>Corynebacteriaceae</taxon>
        <taxon>Corynebacterium</taxon>
    </lineage>
</organism>
<comment type="caution">
    <text evidence="3">The sequence shown here is derived from an EMBL/GenBank/DDBJ whole genome shotgun (WGS) entry which is preliminary data.</text>
</comment>
<evidence type="ECO:0000256" key="1">
    <source>
        <dbReference type="SAM" id="MobiDB-lite"/>
    </source>
</evidence>
<feature type="domain" description="DUF8185" evidence="2">
    <location>
        <begin position="179"/>
        <end position="288"/>
    </location>
</feature>
<dbReference type="EMBL" id="JACHWT010000001">
    <property type="protein sequence ID" value="MBB3114839.1"/>
    <property type="molecule type" value="Genomic_DNA"/>
</dbReference>
<dbReference type="Proteomes" id="UP000612712">
    <property type="component" value="Unassembled WGS sequence"/>
</dbReference>
<reference evidence="3" key="1">
    <citation type="submission" date="2020-08" db="EMBL/GenBank/DDBJ databases">
        <title>Sequencing the genomes of 1000 actinobacteria strains.</title>
        <authorList>
            <person name="Klenk H.-P."/>
        </authorList>
    </citation>
    <scope>NUCLEOTIDE SEQUENCE</scope>
    <source>
        <strain evidence="3">DSM 20582</strain>
    </source>
</reference>
<proteinExistence type="predicted"/>
<protein>
    <recommendedName>
        <fullName evidence="2">DUF8185 domain-containing protein</fullName>
    </recommendedName>
</protein>
<name>A0A8I0CLP1_9CORY</name>
<sequence length="298" mass="29849">MDDVTLTLTRPAGAQAPTLRRIVGVLARAVRMDGQAVVRLRVVADDRTDLFISTPLGCIVSQRIAARPVGASGPGAERGRSGVLGGDTTDGAVVMADRVLAAVDRALVTATDPSATATDPSATATATGTPPTADAAAVGTPDAPGAPAGGSDPTTGTAPTADVLTLGPRVDILWTGSPPPVSGFTVVETVPGAAVRELYAGMSAESREHSGPAGVARSLLDQEVLTLDSPATGPVAVGGRVIAAMGALGLATEPAAEALRVHDRVRVSVTGSWIRIDGLFGTAFAPRPGGLARIPQPR</sequence>
<gene>
    <name evidence="3" type="ORF">FHU32_000027</name>
</gene>
<evidence type="ECO:0000259" key="2">
    <source>
        <dbReference type="Pfam" id="PF26572"/>
    </source>
</evidence>
<dbReference type="AlphaFoldDB" id="A0A8I0CLP1"/>
<dbReference type="InterPro" id="IPR058498">
    <property type="entry name" value="DUF8185"/>
</dbReference>
<evidence type="ECO:0000313" key="4">
    <source>
        <dbReference type="Proteomes" id="UP000612712"/>
    </source>
</evidence>